<organism evidence="2 3">
    <name type="scientific">Psychroflexus salarius</name>
    <dbReference type="NCBI Taxonomy" id="1155689"/>
    <lineage>
        <taxon>Bacteria</taxon>
        <taxon>Pseudomonadati</taxon>
        <taxon>Bacteroidota</taxon>
        <taxon>Flavobacteriia</taxon>
        <taxon>Flavobacteriales</taxon>
        <taxon>Flavobacteriaceae</taxon>
        <taxon>Psychroflexus</taxon>
    </lineage>
</organism>
<feature type="transmembrane region" description="Helical" evidence="1">
    <location>
        <begin position="227"/>
        <end position="248"/>
    </location>
</feature>
<evidence type="ECO:0000313" key="3">
    <source>
        <dbReference type="Proteomes" id="UP000184462"/>
    </source>
</evidence>
<proteinExistence type="predicted"/>
<feature type="transmembrane region" description="Helical" evidence="1">
    <location>
        <begin position="280"/>
        <end position="301"/>
    </location>
</feature>
<dbReference type="OrthoDB" id="4858698at2"/>
<dbReference type="Proteomes" id="UP000184462">
    <property type="component" value="Unassembled WGS sequence"/>
</dbReference>
<feature type="transmembrane region" description="Helical" evidence="1">
    <location>
        <begin position="183"/>
        <end position="206"/>
    </location>
</feature>
<name>A0A1M4W318_9FLAO</name>
<feature type="transmembrane region" description="Helical" evidence="1">
    <location>
        <begin position="387"/>
        <end position="410"/>
    </location>
</feature>
<keyword evidence="1" id="KW-0812">Transmembrane</keyword>
<gene>
    <name evidence="2" type="ORF">SAMN05444278_10552</name>
</gene>
<dbReference type="STRING" id="1155689.SAMN05444278_10552"/>
<evidence type="ECO:0000256" key="1">
    <source>
        <dbReference type="SAM" id="Phobius"/>
    </source>
</evidence>
<feature type="transmembrane region" description="Helical" evidence="1">
    <location>
        <begin position="38"/>
        <end position="57"/>
    </location>
</feature>
<keyword evidence="1" id="KW-1133">Transmembrane helix</keyword>
<evidence type="ECO:0000313" key="2">
    <source>
        <dbReference type="EMBL" id="SHE75628.1"/>
    </source>
</evidence>
<protein>
    <submittedName>
        <fullName evidence="2">Mn2+ and Fe2+ transporters of the NRAMP family</fullName>
    </submittedName>
</protein>
<dbReference type="AlphaFoldDB" id="A0A1M4W318"/>
<dbReference type="EMBL" id="FQTW01000005">
    <property type="protein sequence ID" value="SHE75628.1"/>
    <property type="molecule type" value="Genomic_DNA"/>
</dbReference>
<dbReference type="Gene3D" id="1.20.1740.10">
    <property type="entry name" value="Amino acid/polyamine transporter I"/>
    <property type="match status" value="1"/>
</dbReference>
<feature type="transmembrane region" description="Helical" evidence="1">
    <location>
        <begin position="116"/>
        <end position="134"/>
    </location>
</feature>
<keyword evidence="3" id="KW-1185">Reference proteome</keyword>
<accession>A0A1M4W318</accession>
<feature type="transmembrane region" description="Helical" evidence="1">
    <location>
        <begin position="141"/>
        <end position="163"/>
    </location>
</feature>
<feature type="transmembrane region" description="Helical" evidence="1">
    <location>
        <begin position="322"/>
        <end position="341"/>
    </location>
</feature>
<feature type="transmembrane region" description="Helical" evidence="1">
    <location>
        <begin position="347"/>
        <end position="366"/>
    </location>
</feature>
<reference evidence="2 3" key="1">
    <citation type="submission" date="2016-11" db="EMBL/GenBank/DDBJ databases">
        <authorList>
            <person name="Jaros S."/>
            <person name="Januszkiewicz K."/>
            <person name="Wedrychowicz H."/>
        </authorList>
    </citation>
    <scope>NUCLEOTIDE SEQUENCE [LARGE SCALE GENOMIC DNA]</scope>
    <source>
        <strain evidence="2 3">DSM 25661</strain>
    </source>
</reference>
<feature type="transmembrane region" description="Helical" evidence="1">
    <location>
        <begin position="78"/>
        <end position="104"/>
    </location>
</feature>
<dbReference type="RefSeq" id="WP_073192981.1">
    <property type="nucleotide sequence ID" value="NZ_FQTW01000005.1"/>
</dbReference>
<keyword evidence="1" id="KW-0472">Membrane</keyword>
<sequence>MNRGFLKKLGPGFLLAGAAIGASHLVQATRAGANYGIIMLIAIILACVSKYPFLAIGAQYPALTKKDLIQGYKSLGKWYVISFGVFTLGSMFIILAAVTLVTAGLAEYLFDFGWSSFWWCSFILMSCLLILQFGSYSKLDVLLKIVISLLTIATTIAVFIAIVEHEANTVNFNTTSLWSISGLSFLVVLMGWMPIPIDASVWQSIWVKEKEKSLKTSASESFMDFNLGYFSASFLGILFFLLGVLIMYGEGIKFSSNAVEFSKQLIELYSQTLGAWSKHLIAGIALITMFSTTLTVADAYPRVLSRLQAVSLKSTKISNSKFYNLYMALLIISSLCLLYFLKSSFKTLVDFAAGLSFISSPVLAWFNYKLVLKSSVDQLKPAKPYRYFMQICLTVLIVIALSYVILLIFIPNLP</sequence>